<comment type="caution">
    <text evidence="3">The sequence shown here is derived from an EMBL/GenBank/DDBJ whole genome shotgun (WGS) entry which is preliminary data.</text>
</comment>
<sequence length="274" mass="27947">MFAVTGITGRVGGAAAQALLAAGAPVRAVVRNPASAHPGGDVAVSDLSDRTGLSTAFSGCRGAFVMLPFTGGAEPTMIEAIAGAVADSGVPHVVMLSSIGADLPDGTGPIRWLHRLEQALHATGARVTAIRSPHFQEKALETGAVESGVYPVFADSADVPLPMAATVDVGAAAARALLTPPAASEAVDLEAPAYTERQVAEILGKLLGRELAVVTVPQPAWLGALTGAGLPPELASELAALYDADNRGILRPCGDRRVRCVTELEQTLRGLLAR</sequence>
<dbReference type="Proteomes" id="UP000631312">
    <property type="component" value="Unassembled WGS sequence"/>
</dbReference>
<evidence type="ECO:0000259" key="1">
    <source>
        <dbReference type="Pfam" id="PF05368"/>
    </source>
</evidence>
<name>A0A7W7HNF9_9ACTN</name>
<evidence type="ECO:0000313" key="2">
    <source>
        <dbReference type="EMBL" id="GIE42077.1"/>
    </source>
</evidence>
<dbReference type="InterPro" id="IPR051604">
    <property type="entry name" value="Ergot_Alk_Oxidoreductase"/>
</dbReference>
<dbReference type="Gene3D" id="3.40.50.720">
    <property type="entry name" value="NAD(P)-binding Rossmann-like Domain"/>
    <property type="match status" value="1"/>
</dbReference>
<organism evidence="3 4">
    <name type="scientific">Actinoplanes lobatus</name>
    <dbReference type="NCBI Taxonomy" id="113568"/>
    <lineage>
        <taxon>Bacteria</taxon>
        <taxon>Bacillati</taxon>
        <taxon>Actinomycetota</taxon>
        <taxon>Actinomycetes</taxon>
        <taxon>Micromonosporales</taxon>
        <taxon>Micromonosporaceae</taxon>
        <taxon>Actinoplanes</taxon>
    </lineage>
</organism>
<dbReference type="InterPro" id="IPR036291">
    <property type="entry name" value="NAD(P)-bd_dom_sf"/>
</dbReference>
<reference evidence="3 4" key="1">
    <citation type="submission" date="2020-08" db="EMBL/GenBank/DDBJ databases">
        <title>Sequencing the genomes of 1000 actinobacteria strains.</title>
        <authorList>
            <person name="Klenk H.-P."/>
        </authorList>
    </citation>
    <scope>NUCLEOTIDE SEQUENCE [LARGE SCALE GENOMIC DNA]</scope>
    <source>
        <strain evidence="3 4">DSM 43150</strain>
    </source>
</reference>
<proteinExistence type="predicted"/>
<dbReference type="PROSITE" id="PS50096">
    <property type="entry name" value="IQ"/>
    <property type="match status" value="1"/>
</dbReference>
<evidence type="ECO:0000313" key="5">
    <source>
        <dbReference type="Proteomes" id="UP000631312"/>
    </source>
</evidence>
<gene>
    <name evidence="2" type="ORF">Alo02nite_49750</name>
    <name evidence="3" type="ORF">BJ964_007931</name>
</gene>
<dbReference type="Gene3D" id="3.90.25.10">
    <property type="entry name" value="UDP-galactose 4-epimerase, domain 1"/>
    <property type="match status" value="1"/>
</dbReference>
<reference evidence="2 5" key="2">
    <citation type="submission" date="2021-01" db="EMBL/GenBank/DDBJ databases">
        <title>Whole genome shotgun sequence of Actinoplanes lobatus NBRC 12513.</title>
        <authorList>
            <person name="Komaki H."/>
            <person name="Tamura T."/>
        </authorList>
    </citation>
    <scope>NUCLEOTIDE SEQUENCE [LARGE SCALE GENOMIC DNA]</scope>
    <source>
        <strain evidence="2 5">NBRC 12513</strain>
    </source>
</reference>
<dbReference type="Proteomes" id="UP000590511">
    <property type="component" value="Unassembled WGS sequence"/>
</dbReference>
<dbReference type="EMBL" id="BOMP01000084">
    <property type="protein sequence ID" value="GIE42077.1"/>
    <property type="molecule type" value="Genomic_DNA"/>
</dbReference>
<keyword evidence="5" id="KW-1185">Reference proteome</keyword>
<dbReference type="InterPro" id="IPR008030">
    <property type="entry name" value="NmrA-like"/>
</dbReference>
<dbReference type="SUPFAM" id="SSF51735">
    <property type="entry name" value="NAD(P)-binding Rossmann-fold domains"/>
    <property type="match status" value="1"/>
</dbReference>
<dbReference type="AlphaFoldDB" id="A0A7W7HNF9"/>
<dbReference type="EMBL" id="JACHNC010000001">
    <property type="protein sequence ID" value="MBB4753770.1"/>
    <property type="molecule type" value="Genomic_DNA"/>
</dbReference>
<dbReference type="Pfam" id="PF05368">
    <property type="entry name" value="NmrA"/>
    <property type="match status" value="1"/>
</dbReference>
<dbReference type="RefSeq" id="WP_188125426.1">
    <property type="nucleotide sequence ID" value="NZ_BOMP01000084.1"/>
</dbReference>
<dbReference type="PANTHER" id="PTHR43162">
    <property type="match status" value="1"/>
</dbReference>
<feature type="domain" description="NmrA-like" evidence="1">
    <location>
        <begin position="3"/>
        <end position="242"/>
    </location>
</feature>
<accession>A0A7W7HNF9</accession>
<evidence type="ECO:0000313" key="4">
    <source>
        <dbReference type="Proteomes" id="UP000590511"/>
    </source>
</evidence>
<dbReference type="PANTHER" id="PTHR43162:SF1">
    <property type="entry name" value="PRESTALK A DIFFERENTIATION PROTEIN A"/>
    <property type="match status" value="1"/>
</dbReference>
<protein>
    <submittedName>
        <fullName evidence="2">Nucleoside-diphosphate sugar epimerase</fullName>
    </submittedName>
    <submittedName>
        <fullName evidence="3">Uncharacterized protein YbjT (DUF2867 family)</fullName>
    </submittedName>
</protein>
<evidence type="ECO:0000313" key="3">
    <source>
        <dbReference type="EMBL" id="MBB4753770.1"/>
    </source>
</evidence>